<dbReference type="HOGENOM" id="CLU_039110_1_0_7"/>
<dbReference type="Gene3D" id="3.40.1780.10">
    <property type="entry name" value="QueA-like"/>
    <property type="match status" value="1"/>
</dbReference>
<feature type="non-terminal residue" evidence="5">
    <location>
        <position position="331"/>
    </location>
</feature>
<dbReference type="Proteomes" id="UP000019140">
    <property type="component" value="Unassembled WGS sequence"/>
</dbReference>
<dbReference type="Pfam" id="PF02547">
    <property type="entry name" value="Queuosine_synth"/>
    <property type="match status" value="1"/>
</dbReference>
<dbReference type="InterPro" id="IPR042119">
    <property type="entry name" value="QueA_dom2"/>
</dbReference>
<dbReference type="Gene3D" id="2.40.10.240">
    <property type="entry name" value="QueA-like"/>
    <property type="match status" value="1"/>
</dbReference>
<comment type="caution">
    <text evidence="5">The sequence shown here is derived from an EMBL/GenBank/DDBJ whole genome shotgun (WGS) entry which is preliminary data.</text>
</comment>
<keyword evidence="2" id="KW-0808">Transferase</keyword>
<dbReference type="EMBL" id="AZHX01001026">
    <property type="protein sequence ID" value="ETX05168.1"/>
    <property type="molecule type" value="Genomic_DNA"/>
</dbReference>
<dbReference type="FunFam" id="2.40.10.240:FF:000002">
    <property type="entry name" value="S-adenosylmethionine:tRNA ribosyltransferase-isomerase"/>
    <property type="match status" value="1"/>
</dbReference>
<keyword evidence="6" id="KW-1185">Reference proteome</keyword>
<evidence type="ECO:0000313" key="5">
    <source>
        <dbReference type="EMBL" id="ETX05168.1"/>
    </source>
</evidence>
<name>W4M4Q3_9BACT</name>
<reference evidence="5 6" key="1">
    <citation type="journal article" date="2014" name="Nature">
        <title>An environmental bacterial taxon with a large and distinct metabolic repertoire.</title>
        <authorList>
            <person name="Wilson M.C."/>
            <person name="Mori T."/>
            <person name="Ruckert C."/>
            <person name="Uria A.R."/>
            <person name="Helf M.J."/>
            <person name="Takada K."/>
            <person name="Gernert C."/>
            <person name="Steffens U.A."/>
            <person name="Heycke N."/>
            <person name="Schmitt S."/>
            <person name="Rinke C."/>
            <person name="Helfrich E.J."/>
            <person name="Brachmann A.O."/>
            <person name="Gurgui C."/>
            <person name="Wakimoto T."/>
            <person name="Kracht M."/>
            <person name="Crusemann M."/>
            <person name="Hentschel U."/>
            <person name="Abe I."/>
            <person name="Matsunaga S."/>
            <person name="Kalinowski J."/>
            <person name="Takeyama H."/>
            <person name="Piel J."/>
        </authorList>
    </citation>
    <scope>NUCLEOTIDE SEQUENCE [LARGE SCALE GENOMIC DNA]</scope>
    <source>
        <strain evidence="6">TSY2</strain>
    </source>
</reference>
<dbReference type="NCBIfam" id="NF001140">
    <property type="entry name" value="PRK00147.1"/>
    <property type="match status" value="1"/>
</dbReference>
<protein>
    <recommendedName>
        <fullName evidence="7">S-adenosylmethionine:tRNA ribosyltransferase-isomerase</fullName>
    </recommendedName>
</protein>
<dbReference type="AlphaFoldDB" id="W4M4Q3"/>
<dbReference type="PANTHER" id="PTHR30307:SF0">
    <property type="entry name" value="S-ADENOSYLMETHIONINE:TRNA RIBOSYLTRANSFERASE-ISOMERASE"/>
    <property type="match status" value="1"/>
</dbReference>
<proteinExistence type="inferred from homology"/>
<dbReference type="HAMAP" id="MF_00113">
    <property type="entry name" value="QueA"/>
    <property type="match status" value="1"/>
</dbReference>
<dbReference type="SUPFAM" id="SSF111337">
    <property type="entry name" value="QueA-like"/>
    <property type="match status" value="1"/>
</dbReference>
<keyword evidence="3" id="KW-0949">S-adenosyl-L-methionine</keyword>
<accession>W4M4Q3</accession>
<evidence type="ECO:0000256" key="4">
    <source>
        <dbReference type="ARBA" id="ARBA00022785"/>
    </source>
</evidence>
<dbReference type="GO" id="GO:0051075">
    <property type="term" value="F:S-adenosylmethionine:tRNA ribosyltransferase-isomerase activity"/>
    <property type="evidence" value="ECO:0007669"/>
    <property type="project" value="TreeGrafter"/>
</dbReference>
<dbReference type="PANTHER" id="PTHR30307">
    <property type="entry name" value="S-ADENOSYLMETHIONINE:TRNA RIBOSYLTRANSFERASE-ISOMERASE"/>
    <property type="match status" value="1"/>
</dbReference>
<keyword evidence="4" id="KW-0671">Queuosine biosynthesis</keyword>
<evidence type="ECO:0000256" key="2">
    <source>
        <dbReference type="ARBA" id="ARBA00022679"/>
    </source>
</evidence>
<keyword evidence="1" id="KW-0963">Cytoplasm</keyword>
<sequence>MNLNDFNFTLPPERIAQTPAVRRDASRLMIVDRQQQRITHDIFANIGQYLRAHDVLVVNDTKVIPARLHGRKAATGGKVEVFLLHDHGGGIWEVLLKPAARVRPGTVIEIGPLQAEVIERSSGAMIRIKFTPSDIYAALEQVGEVPLPPYIQRHGMDDRHGEDRERYQTVYAQHPGAVAAPTAGLHFTPELLADLEHRGIHRATVTLHVGWGTFQPMRSEKITDHRMAKECYRLVADEAARIRQARANGGRVVAVGTTSTRTLETVVQEAGEVRAKTGWSDLFIYPSYRFRIVDALVTNFHLPQSTLFLLVCAFAGRDLMLEAYHCAIAER</sequence>
<dbReference type="GO" id="GO:0008616">
    <property type="term" value="P:tRNA queuosine(34) biosynthetic process"/>
    <property type="evidence" value="ECO:0007669"/>
    <property type="project" value="UniProtKB-KW"/>
</dbReference>
<dbReference type="InterPro" id="IPR042118">
    <property type="entry name" value="QueA_dom1"/>
</dbReference>
<evidence type="ECO:0000313" key="6">
    <source>
        <dbReference type="Proteomes" id="UP000019140"/>
    </source>
</evidence>
<evidence type="ECO:0000256" key="3">
    <source>
        <dbReference type="ARBA" id="ARBA00022691"/>
    </source>
</evidence>
<evidence type="ECO:0008006" key="7">
    <source>
        <dbReference type="Google" id="ProtNLM"/>
    </source>
</evidence>
<dbReference type="InterPro" id="IPR003699">
    <property type="entry name" value="QueA"/>
</dbReference>
<dbReference type="NCBIfam" id="TIGR00113">
    <property type="entry name" value="queA"/>
    <property type="match status" value="1"/>
</dbReference>
<gene>
    <name evidence="5" type="ORF">ETSY2_24585</name>
</gene>
<dbReference type="InterPro" id="IPR036100">
    <property type="entry name" value="QueA_sf"/>
</dbReference>
<evidence type="ECO:0000256" key="1">
    <source>
        <dbReference type="ARBA" id="ARBA00022490"/>
    </source>
</evidence>
<organism evidence="5 6">
    <name type="scientific">Candidatus Entotheonella gemina</name>
    <dbReference type="NCBI Taxonomy" id="1429439"/>
    <lineage>
        <taxon>Bacteria</taxon>
        <taxon>Pseudomonadati</taxon>
        <taxon>Nitrospinota/Tectimicrobiota group</taxon>
        <taxon>Candidatus Tectimicrobiota</taxon>
        <taxon>Candidatus Entotheonellia</taxon>
        <taxon>Candidatus Entotheonellales</taxon>
        <taxon>Candidatus Entotheonellaceae</taxon>
        <taxon>Candidatus Entotheonella</taxon>
    </lineage>
</organism>